<dbReference type="EMBL" id="VCAU01000056">
    <property type="protein sequence ID" value="KAF9887755.1"/>
    <property type="molecule type" value="Genomic_DNA"/>
</dbReference>
<organism evidence="3 4">
    <name type="scientific">Aspergillus nanangensis</name>
    <dbReference type="NCBI Taxonomy" id="2582783"/>
    <lineage>
        <taxon>Eukaryota</taxon>
        <taxon>Fungi</taxon>
        <taxon>Dikarya</taxon>
        <taxon>Ascomycota</taxon>
        <taxon>Pezizomycotina</taxon>
        <taxon>Eurotiomycetes</taxon>
        <taxon>Eurotiomycetidae</taxon>
        <taxon>Eurotiales</taxon>
        <taxon>Aspergillaceae</taxon>
        <taxon>Aspergillus</taxon>
        <taxon>Aspergillus subgen. Circumdati</taxon>
    </lineage>
</organism>
<feature type="compositionally biased region" description="Pro residues" evidence="1">
    <location>
        <begin position="111"/>
        <end position="123"/>
    </location>
</feature>
<evidence type="ECO:0000313" key="4">
    <source>
        <dbReference type="Proteomes" id="UP001194746"/>
    </source>
</evidence>
<dbReference type="AlphaFoldDB" id="A0AAD4GSN0"/>
<reference evidence="3" key="2">
    <citation type="submission" date="2020-02" db="EMBL/GenBank/DDBJ databases">
        <authorList>
            <person name="Gilchrist C.L.M."/>
            <person name="Chooi Y.-H."/>
        </authorList>
    </citation>
    <scope>NUCLEOTIDE SEQUENCE</scope>
    <source>
        <strain evidence="3">MST-FP2251</strain>
    </source>
</reference>
<proteinExistence type="predicted"/>
<gene>
    <name evidence="3" type="ORF">FE257_009561</name>
</gene>
<accession>A0AAD4GSN0</accession>
<dbReference type="Proteomes" id="UP001194746">
    <property type="component" value="Unassembled WGS sequence"/>
</dbReference>
<comment type="caution">
    <text evidence="3">The sequence shown here is derived from an EMBL/GenBank/DDBJ whole genome shotgun (WGS) entry which is preliminary data.</text>
</comment>
<protein>
    <recommendedName>
        <fullName evidence="5">GPI anchored serine-threonine rich protein</fullName>
    </recommendedName>
</protein>
<evidence type="ECO:0000256" key="1">
    <source>
        <dbReference type="SAM" id="MobiDB-lite"/>
    </source>
</evidence>
<feature type="chain" id="PRO_5042005536" description="GPI anchored serine-threonine rich protein" evidence="2">
    <location>
        <begin position="18"/>
        <end position="192"/>
    </location>
</feature>
<reference evidence="3" key="1">
    <citation type="journal article" date="2019" name="Beilstein J. Org. Chem.">
        <title>Nanangenines: drimane sesquiterpenoids as the dominant metabolite cohort of a novel Australian fungus, Aspergillus nanangensis.</title>
        <authorList>
            <person name="Lacey H.J."/>
            <person name="Gilchrist C.L.M."/>
            <person name="Crombie A."/>
            <person name="Kalaitzis J.A."/>
            <person name="Vuong D."/>
            <person name="Rutledge P.J."/>
            <person name="Turner P."/>
            <person name="Pitt J.I."/>
            <person name="Lacey E."/>
            <person name="Chooi Y.H."/>
            <person name="Piggott A.M."/>
        </authorList>
    </citation>
    <scope>NUCLEOTIDE SEQUENCE</scope>
    <source>
        <strain evidence="3">MST-FP2251</strain>
    </source>
</reference>
<evidence type="ECO:0000256" key="2">
    <source>
        <dbReference type="SAM" id="SignalP"/>
    </source>
</evidence>
<feature type="compositionally biased region" description="Low complexity" evidence="1">
    <location>
        <begin position="145"/>
        <end position="167"/>
    </location>
</feature>
<name>A0AAD4GSN0_ASPNN</name>
<keyword evidence="4" id="KW-1185">Reference proteome</keyword>
<evidence type="ECO:0000313" key="3">
    <source>
        <dbReference type="EMBL" id="KAF9887755.1"/>
    </source>
</evidence>
<evidence type="ECO:0008006" key="5">
    <source>
        <dbReference type="Google" id="ProtNLM"/>
    </source>
</evidence>
<feature type="region of interest" description="Disordered" evidence="1">
    <location>
        <begin position="103"/>
        <end position="168"/>
    </location>
</feature>
<keyword evidence="2" id="KW-0732">Signal</keyword>
<sequence length="192" mass="18994">MHSITLPTLLLATTALASTSPARLFARQTVEVPCSYDGMVECGTVCIEPTYTCCSIGVGGCAPGTYCTSDGCCPNGKICTGPGGTDINTKTFTFTDTLTNTLTNTDTATEVPPPATTEVPPPATTEVPPTTTSKPVIPPSSTAEGSSSVAVPSPSGSSSSTGPESPVFTGGASGAKVVSVGGLVAGVMAVLL</sequence>
<feature type="signal peptide" evidence="2">
    <location>
        <begin position="1"/>
        <end position="17"/>
    </location>
</feature>